<dbReference type="InterPro" id="IPR018389">
    <property type="entry name" value="DctP_fam"/>
</dbReference>
<evidence type="ECO:0000313" key="6">
    <source>
        <dbReference type="Proteomes" id="UP000264002"/>
    </source>
</evidence>
<evidence type="ECO:0000256" key="2">
    <source>
        <dbReference type="ARBA" id="ARBA00022448"/>
    </source>
</evidence>
<dbReference type="Pfam" id="PF03480">
    <property type="entry name" value="DctP"/>
    <property type="match status" value="1"/>
</dbReference>
<organism evidence="5 6">
    <name type="scientific">Sphaerochaeta halotolerans</name>
    <dbReference type="NCBI Taxonomy" id="2293840"/>
    <lineage>
        <taxon>Bacteria</taxon>
        <taxon>Pseudomonadati</taxon>
        <taxon>Spirochaetota</taxon>
        <taxon>Spirochaetia</taxon>
        <taxon>Spirochaetales</taxon>
        <taxon>Sphaerochaetaceae</taxon>
        <taxon>Sphaerochaeta</taxon>
    </lineage>
</organism>
<dbReference type="InterPro" id="IPR004682">
    <property type="entry name" value="TRAP_DctP"/>
</dbReference>
<evidence type="ECO:0000256" key="4">
    <source>
        <dbReference type="SAM" id="SignalP"/>
    </source>
</evidence>
<gene>
    <name evidence="5" type="ORF">DYP60_00890</name>
</gene>
<dbReference type="InterPro" id="IPR038404">
    <property type="entry name" value="TRAP_DctP_sf"/>
</dbReference>
<protein>
    <submittedName>
        <fullName evidence="5">TRAP transporter substrate-binding protein</fullName>
    </submittedName>
</protein>
<dbReference type="GO" id="GO:0030288">
    <property type="term" value="C:outer membrane-bounded periplasmic space"/>
    <property type="evidence" value="ECO:0007669"/>
    <property type="project" value="InterPro"/>
</dbReference>
<dbReference type="Proteomes" id="UP000264002">
    <property type="component" value="Unassembled WGS sequence"/>
</dbReference>
<reference evidence="5 6" key="2">
    <citation type="submission" date="2018-09" db="EMBL/GenBank/DDBJ databases">
        <title>Genome of Sphaerochaeta halotolerans strain 4-11.</title>
        <authorList>
            <person name="Nazina T.N."/>
            <person name="Sokolova D.S."/>
        </authorList>
    </citation>
    <scope>NUCLEOTIDE SEQUENCE [LARGE SCALE GENOMIC DNA]</scope>
    <source>
        <strain evidence="5 6">4-11</strain>
    </source>
</reference>
<dbReference type="RefSeq" id="WP_117328980.1">
    <property type="nucleotide sequence ID" value="NZ_QUWK01000001.1"/>
</dbReference>
<keyword evidence="3 4" id="KW-0732">Signal</keyword>
<keyword evidence="2" id="KW-0813">Transport</keyword>
<dbReference type="CDD" id="cd13603">
    <property type="entry name" value="PBP2_TRAP_Siap_TeaA_like"/>
    <property type="match status" value="1"/>
</dbReference>
<dbReference type="EMBL" id="QUWK01000001">
    <property type="protein sequence ID" value="RFU96159.1"/>
    <property type="molecule type" value="Genomic_DNA"/>
</dbReference>
<reference evidence="6" key="1">
    <citation type="submission" date="2018-08" db="EMBL/GenBank/DDBJ databases">
        <authorList>
            <person name="Grouzdev D.S."/>
            <person name="Krutkina M.S."/>
        </authorList>
    </citation>
    <scope>NUCLEOTIDE SEQUENCE [LARGE SCALE GENOMIC DNA]</scope>
    <source>
        <strain evidence="6">4-11</strain>
    </source>
</reference>
<proteinExistence type="inferred from homology"/>
<evidence type="ECO:0000256" key="3">
    <source>
        <dbReference type="ARBA" id="ARBA00022729"/>
    </source>
</evidence>
<name>A0A372MK68_9SPIR</name>
<dbReference type="NCBIfam" id="NF037995">
    <property type="entry name" value="TRAP_S1"/>
    <property type="match status" value="1"/>
</dbReference>
<comment type="similarity">
    <text evidence="1">Belongs to the bacterial solute-binding protein 7 family.</text>
</comment>
<keyword evidence="6" id="KW-1185">Reference proteome</keyword>
<dbReference type="PANTHER" id="PTHR33376:SF7">
    <property type="entry name" value="C4-DICARBOXYLATE-BINDING PROTEIN DCTB"/>
    <property type="match status" value="1"/>
</dbReference>
<dbReference type="PIRSF" id="PIRSF006470">
    <property type="entry name" value="DctB"/>
    <property type="match status" value="1"/>
</dbReference>
<dbReference type="Gene3D" id="3.40.190.170">
    <property type="entry name" value="Bacterial extracellular solute-binding protein, family 7"/>
    <property type="match status" value="1"/>
</dbReference>
<comment type="caution">
    <text evidence="5">The sequence shown here is derived from an EMBL/GenBank/DDBJ whole genome shotgun (WGS) entry which is preliminary data.</text>
</comment>
<dbReference type="GO" id="GO:0055085">
    <property type="term" value="P:transmembrane transport"/>
    <property type="evidence" value="ECO:0007669"/>
    <property type="project" value="InterPro"/>
</dbReference>
<dbReference type="AlphaFoldDB" id="A0A372MK68"/>
<accession>A0A372MK68</accession>
<dbReference type="PANTHER" id="PTHR33376">
    <property type="match status" value="1"/>
</dbReference>
<sequence>MKKSMILMFMIVLVLSTPIFAQGTKEGAAEQTYKLRASTNLASTGTIGRGLTKFVEIVNEKSDGRIEATANYGAELGNQSEQVEMARTGSLEMVVAAPGTGPGTWVPQLMMFEFPFIFKDNDQYRRVLKGMEGEVSKLVQPYGFIAMSGQSQGSRHMLTKTPVTKLEDLANMKMRGPNAIYISMFEYLGAAGTTMDWNEIYTALQTGVVDGMEASPSMIYSMRFHDVAKNLTITDHIIACTYYFFNEEWFNSLPSDLQAVVREAADEAAAYQAVIDDEDQKVSLEKMKEEGVTIHTLTDRDKWVEACKPMLAEYRAKSDGWNDFIDKLLAIQ</sequence>
<feature type="chain" id="PRO_5016836864" evidence="4">
    <location>
        <begin position="22"/>
        <end position="332"/>
    </location>
</feature>
<feature type="signal peptide" evidence="4">
    <location>
        <begin position="1"/>
        <end position="21"/>
    </location>
</feature>
<evidence type="ECO:0000313" key="5">
    <source>
        <dbReference type="EMBL" id="RFU96159.1"/>
    </source>
</evidence>
<evidence type="ECO:0000256" key="1">
    <source>
        <dbReference type="ARBA" id="ARBA00009023"/>
    </source>
</evidence>